<organism evidence="2 3">
    <name type="scientific">Agromyces atrinae</name>
    <dbReference type="NCBI Taxonomy" id="592376"/>
    <lineage>
        <taxon>Bacteria</taxon>
        <taxon>Bacillati</taxon>
        <taxon>Actinomycetota</taxon>
        <taxon>Actinomycetes</taxon>
        <taxon>Micrococcales</taxon>
        <taxon>Microbacteriaceae</taxon>
        <taxon>Agromyces</taxon>
    </lineage>
</organism>
<dbReference type="EMBL" id="SDPM01000001">
    <property type="protein sequence ID" value="RXZ88082.1"/>
    <property type="molecule type" value="Genomic_DNA"/>
</dbReference>
<keyword evidence="3" id="KW-1185">Reference proteome</keyword>
<proteinExistence type="predicted"/>
<evidence type="ECO:0000313" key="3">
    <source>
        <dbReference type="Proteomes" id="UP000292686"/>
    </source>
</evidence>
<comment type="caution">
    <text evidence="2">The sequence shown here is derived from an EMBL/GenBank/DDBJ whole genome shotgun (WGS) entry which is preliminary data.</text>
</comment>
<accession>A0A4Q2MDE3</accession>
<dbReference type="Proteomes" id="UP000581087">
    <property type="component" value="Unassembled WGS sequence"/>
</dbReference>
<dbReference type="AlphaFoldDB" id="A0A4Q2MDE3"/>
<evidence type="ECO:0000313" key="4">
    <source>
        <dbReference type="Proteomes" id="UP000581087"/>
    </source>
</evidence>
<name>A0A4Q2MDE3_9MICO</name>
<dbReference type="RefSeq" id="WP_129172345.1">
    <property type="nucleotide sequence ID" value="NZ_JACCBI010000001.1"/>
</dbReference>
<protein>
    <recommendedName>
        <fullName evidence="5">DUF541 domain-containing protein</fullName>
    </recommendedName>
</protein>
<evidence type="ECO:0000313" key="1">
    <source>
        <dbReference type="EMBL" id="NYD67728.1"/>
    </source>
</evidence>
<reference evidence="1 4" key="2">
    <citation type="submission" date="2020-07" db="EMBL/GenBank/DDBJ databases">
        <title>Sequencing the genomes of 1000 actinobacteria strains.</title>
        <authorList>
            <person name="Klenk H.-P."/>
        </authorList>
    </citation>
    <scope>NUCLEOTIDE SEQUENCE [LARGE SCALE GENOMIC DNA]</scope>
    <source>
        <strain evidence="1 4">DSM 23870</strain>
    </source>
</reference>
<sequence length="299" mass="31197">MTSRRRLAAPLVAVVVVGLLAGCSPFDVAARLGDAVRPSAPASDSAEGLNDEIERIPGVGRASARVNDDGVLELTVALEVGSAPASLVSDIVDDVEELVDASPLAELPQIRTMRALSDWGGHVAAWGVDAWAAESHADELDSWVDLIASGQYISSRIDFVDGQLAASIDNYASRDGLTITAAREFLESGFPAIAADEMDVDVESIVYTADSASYNTFVALRESLLDEGLLDAVGIDVYDDLSFGVFVVPLTTAAGAPGTLTAADVERLRGVIAASDAVRDGHEFIDIVVIGEVAEAQAL</sequence>
<dbReference type="PROSITE" id="PS51257">
    <property type="entry name" value="PROKAR_LIPOPROTEIN"/>
    <property type="match status" value="1"/>
</dbReference>
<gene>
    <name evidence="1" type="ORF">BJ972_002247</name>
    <name evidence="2" type="ORF">ESP50_02525</name>
</gene>
<dbReference type="Proteomes" id="UP000292686">
    <property type="component" value="Unassembled WGS sequence"/>
</dbReference>
<evidence type="ECO:0000313" key="2">
    <source>
        <dbReference type="EMBL" id="RXZ88082.1"/>
    </source>
</evidence>
<dbReference type="EMBL" id="JACCBI010000001">
    <property type="protein sequence ID" value="NYD67728.1"/>
    <property type="molecule type" value="Genomic_DNA"/>
</dbReference>
<reference evidence="2 3" key="1">
    <citation type="submission" date="2019-01" db="EMBL/GenBank/DDBJ databases">
        <title>Agromyces.</title>
        <authorList>
            <person name="Li J."/>
        </authorList>
    </citation>
    <scope>NUCLEOTIDE SEQUENCE [LARGE SCALE GENOMIC DNA]</scope>
    <source>
        <strain evidence="2 3">DSM 23870</strain>
    </source>
</reference>
<evidence type="ECO:0008006" key="5">
    <source>
        <dbReference type="Google" id="ProtNLM"/>
    </source>
</evidence>